<dbReference type="Proteomes" id="UP000002729">
    <property type="component" value="Unassembled WGS sequence"/>
</dbReference>
<dbReference type="KEGG" id="aaf:AURANDRAFT_71703"/>
<dbReference type="InterPro" id="IPR011041">
    <property type="entry name" value="Quinoprot_gluc/sorb_DH_b-prop"/>
</dbReference>
<dbReference type="InterPro" id="IPR011042">
    <property type="entry name" value="6-blade_b-propeller_TolB-like"/>
</dbReference>
<sequence>MRTALLLALGVVVLGDECPVSIPNAKVAPGFCAEELVDGLSKPRGLAYDPRDGGILVVERNKEQITLLTFDEEGNVASAAAVASAPDLNHGVALRDDLLYASSDTTVYRWRYAPGAEATDRTAVVTGISADGRGGAPGGHTTRTLVLDGAGHMYVSVGSAGNVDADSYRARVRACGDLSAVVGRAPALAMQAHSAPLGLAFYETVGGDGAFPADADGDCFVAFHGSWNRDIPTGYKVVRVRFADGAPASIEDLLAHDGDAAKWPNGLRPVDAVFDGRGRLVVSDDGANTVFRISAAPATARETPAPTTTTAATARETPAPTTTIPDDCDICAPLPPPPGESDATRRGAAWESAASFVAATLLLA</sequence>
<dbReference type="InterPro" id="IPR054539">
    <property type="entry name" value="Beta-prop_PDH"/>
</dbReference>
<dbReference type="RefSeq" id="XP_009037411.1">
    <property type="nucleotide sequence ID" value="XM_009039163.1"/>
</dbReference>
<feature type="region of interest" description="Disordered" evidence="1">
    <location>
        <begin position="297"/>
        <end position="326"/>
    </location>
</feature>
<dbReference type="OrthoDB" id="507128at2759"/>
<gene>
    <name evidence="4" type="ORF">AURANDRAFT_71703</name>
</gene>
<feature type="domain" description="Pyrroloquinoline quinone-dependent pyranose dehydrogenase beta-propeller" evidence="3">
    <location>
        <begin position="26"/>
        <end position="171"/>
    </location>
</feature>
<name>F0YA72_AURAN</name>
<keyword evidence="5" id="KW-1185">Reference proteome</keyword>
<dbReference type="InParanoid" id="F0YA72"/>
<dbReference type="EMBL" id="GL833129">
    <property type="protein sequence ID" value="EGB08051.1"/>
    <property type="molecule type" value="Genomic_DNA"/>
</dbReference>
<evidence type="ECO:0000256" key="1">
    <source>
        <dbReference type="SAM" id="MobiDB-lite"/>
    </source>
</evidence>
<feature type="signal peptide" evidence="2">
    <location>
        <begin position="1"/>
        <end position="15"/>
    </location>
</feature>
<evidence type="ECO:0000259" key="3">
    <source>
        <dbReference type="Pfam" id="PF22807"/>
    </source>
</evidence>
<keyword evidence="2" id="KW-0732">Signal</keyword>
<dbReference type="AlphaFoldDB" id="F0YA72"/>
<dbReference type="Pfam" id="PF22807">
    <property type="entry name" value="TrAA12"/>
    <property type="match status" value="2"/>
</dbReference>
<dbReference type="Gene3D" id="2.120.10.30">
    <property type="entry name" value="TolB, C-terminal domain"/>
    <property type="match status" value="2"/>
</dbReference>
<protein>
    <recommendedName>
        <fullName evidence="3">Pyrroloquinoline quinone-dependent pyranose dehydrogenase beta-propeller domain-containing protein</fullName>
    </recommendedName>
</protein>
<feature type="compositionally biased region" description="Low complexity" evidence="1">
    <location>
        <begin position="297"/>
        <end position="323"/>
    </location>
</feature>
<dbReference type="eggNOG" id="ENOG502S0Y3">
    <property type="taxonomic scope" value="Eukaryota"/>
</dbReference>
<evidence type="ECO:0000313" key="4">
    <source>
        <dbReference type="EMBL" id="EGB08051.1"/>
    </source>
</evidence>
<feature type="chain" id="PRO_5012700387" description="Pyrroloquinoline quinone-dependent pyranose dehydrogenase beta-propeller domain-containing protein" evidence="2">
    <location>
        <begin position="16"/>
        <end position="364"/>
    </location>
</feature>
<dbReference type="SUPFAM" id="SSF50952">
    <property type="entry name" value="Soluble quinoprotein glucose dehydrogenase"/>
    <property type="match status" value="1"/>
</dbReference>
<organism evidence="5">
    <name type="scientific">Aureococcus anophagefferens</name>
    <name type="common">Harmful bloom alga</name>
    <dbReference type="NCBI Taxonomy" id="44056"/>
    <lineage>
        <taxon>Eukaryota</taxon>
        <taxon>Sar</taxon>
        <taxon>Stramenopiles</taxon>
        <taxon>Ochrophyta</taxon>
        <taxon>Pelagophyceae</taxon>
        <taxon>Pelagomonadales</taxon>
        <taxon>Pelagomonadaceae</taxon>
        <taxon>Aureococcus</taxon>
    </lineage>
</organism>
<reference evidence="4 5" key="1">
    <citation type="journal article" date="2011" name="Proc. Natl. Acad. Sci. U.S.A.">
        <title>Niche of harmful alga Aureococcus anophagefferens revealed through ecogenomics.</title>
        <authorList>
            <person name="Gobler C.J."/>
            <person name="Berry D.L."/>
            <person name="Dyhrman S.T."/>
            <person name="Wilhelm S.W."/>
            <person name="Salamov A."/>
            <person name="Lobanov A.V."/>
            <person name="Zhang Y."/>
            <person name="Collier J.L."/>
            <person name="Wurch L.L."/>
            <person name="Kustka A.B."/>
            <person name="Dill B.D."/>
            <person name="Shah M."/>
            <person name="VerBerkmoes N.C."/>
            <person name="Kuo A."/>
            <person name="Terry A."/>
            <person name="Pangilinan J."/>
            <person name="Lindquist E.A."/>
            <person name="Lucas S."/>
            <person name="Paulsen I.T."/>
            <person name="Hattenrath-Lehmann T.K."/>
            <person name="Talmage S.C."/>
            <person name="Walker E.A."/>
            <person name="Koch F."/>
            <person name="Burson A.M."/>
            <person name="Marcoval M.A."/>
            <person name="Tang Y.Z."/>
            <person name="Lecleir G.R."/>
            <person name="Coyne K.J."/>
            <person name="Berg G.M."/>
            <person name="Bertrand E.M."/>
            <person name="Saito M.A."/>
            <person name="Gladyshev V.N."/>
            <person name="Grigoriev I.V."/>
        </authorList>
    </citation>
    <scope>NUCLEOTIDE SEQUENCE [LARGE SCALE GENOMIC DNA]</scope>
    <source>
        <strain evidence="5">CCMP 1984</strain>
    </source>
</reference>
<evidence type="ECO:0000313" key="5">
    <source>
        <dbReference type="Proteomes" id="UP000002729"/>
    </source>
</evidence>
<proteinExistence type="predicted"/>
<evidence type="ECO:0000256" key="2">
    <source>
        <dbReference type="SAM" id="SignalP"/>
    </source>
</evidence>
<accession>F0YA72</accession>
<dbReference type="GeneID" id="20228355"/>
<feature type="domain" description="Pyrroloquinoline quinone-dependent pyranose dehydrogenase beta-propeller" evidence="3">
    <location>
        <begin position="184"/>
        <end position="294"/>
    </location>
</feature>